<gene>
    <name evidence="1" type="ORF">A2115_02140</name>
</gene>
<proteinExistence type="predicted"/>
<dbReference type="EMBL" id="MGFJ01000015">
    <property type="protein sequence ID" value="OGM02743.1"/>
    <property type="molecule type" value="Genomic_DNA"/>
</dbReference>
<evidence type="ECO:0000313" key="1">
    <source>
        <dbReference type="EMBL" id="OGM02743.1"/>
    </source>
</evidence>
<reference evidence="1 2" key="1">
    <citation type="journal article" date="2016" name="Nat. Commun.">
        <title>Thousands of microbial genomes shed light on interconnected biogeochemical processes in an aquifer system.</title>
        <authorList>
            <person name="Anantharaman K."/>
            <person name="Brown C.T."/>
            <person name="Hug L.A."/>
            <person name="Sharon I."/>
            <person name="Castelle C.J."/>
            <person name="Probst A.J."/>
            <person name="Thomas B.C."/>
            <person name="Singh A."/>
            <person name="Wilkins M.J."/>
            <person name="Karaoz U."/>
            <person name="Brodie E.L."/>
            <person name="Williams K.H."/>
            <person name="Hubbard S.S."/>
            <person name="Banfield J.F."/>
        </authorList>
    </citation>
    <scope>NUCLEOTIDE SEQUENCE [LARGE SCALE GENOMIC DNA]</scope>
</reference>
<sequence>MENALVKKEGWRITPLMSEAKFPINNELEFNKFLVREYLKHGSVDEVLRVHKFDLPLSYASYQRILDKWHIVKAAGPNSTLSEAISFFSKLAYENVPFEVLYKKMPPSFQTSAVTLYRILAYMKEGLTRRVGAALIITPYNDSQKILVANDISTPRLELGKPYGAVSIPMGYAKKRETWKNSVLRILQHEVFTQKAIENVIPDELLGAIKTPFMYLDVVDVRVSVYHLQLPKSYSSLKSFSSFKLKDYRFEQLTNLVSNNARGGNFRTGLVEAVTGYKKYLNLLTRNLAANPLQQKSFLNREIATVEVEIEG</sequence>
<evidence type="ECO:0000313" key="2">
    <source>
        <dbReference type="Proteomes" id="UP000176198"/>
    </source>
</evidence>
<comment type="caution">
    <text evidence="1">The sequence shown here is derived from an EMBL/GenBank/DDBJ whole genome shotgun (WGS) entry which is preliminary data.</text>
</comment>
<protein>
    <submittedName>
        <fullName evidence="1">Uncharacterized protein</fullName>
    </submittedName>
</protein>
<organism evidence="1 2">
    <name type="scientific">Candidatus Woesebacteria bacterium GWA1_41_8</name>
    <dbReference type="NCBI Taxonomy" id="1802471"/>
    <lineage>
        <taxon>Bacteria</taxon>
        <taxon>Candidatus Woeseibacteriota</taxon>
    </lineage>
</organism>
<dbReference type="Proteomes" id="UP000176198">
    <property type="component" value="Unassembled WGS sequence"/>
</dbReference>
<accession>A0A1F7WIV0</accession>
<name>A0A1F7WIV0_9BACT</name>
<dbReference type="AlphaFoldDB" id="A0A1F7WIV0"/>